<feature type="compositionally biased region" description="Basic and acidic residues" evidence="1">
    <location>
        <begin position="13"/>
        <end position="22"/>
    </location>
</feature>
<organism evidence="2 3">
    <name type="scientific">Caenorhabditis nigoni</name>
    <dbReference type="NCBI Taxonomy" id="1611254"/>
    <lineage>
        <taxon>Eukaryota</taxon>
        <taxon>Metazoa</taxon>
        <taxon>Ecdysozoa</taxon>
        <taxon>Nematoda</taxon>
        <taxon>Chromadorea</taxon>
        <taxon>Rhabditida</taxon>
        <taxon>Rhabditina</taxon>
        <taxon>Rhabditomorpha</taxon>
        <taxon>Rhabditoidea</taxon>
        <taxon>Rhabditidae</taxon>
        <taxon>Peloderinae</taxon>
        <taxon>Caenorhabditis</taxon>
    </lineage>
</organism>
<reference evidence="3" key="1">
    <citation type="submission" date="2017-10" db="EMBL/GenBank/DDBJ databases">
        <title>Rapid genome shrinkage in a self-fertile nematode reveals novel sperm competition proteins.</title>
        <authorList>
            <person name="Yin D."/>
            <person name="Schwarz E.M."/>
            <person name="Thomas C.G."/>
            <person name="Felde R.L."/>
            <person name="Korf I.F."/>
            <person name="Cutter A.D."/>
            <person name="Schartner C.M."/>
            <person name="Ralston E.J."/>
            <person name="Meyer B.J."/>
            <person name="Haag E.S."/>
        </authorList>
    </citation>
    <scope>NUCLEOTIDE SEQUENCE [LARGE SCALE GENOMIC DNA]</scope>
    <source>
        <strain evidence="3">JU1422</strain>
    </source>
</reference>
<protein>
    <submittedName>
        <fullName evidence="2">Uncharacterized protein</fullName>
    </submittedName>
</protein>
<evidence type="ECO:0000256" key="1">
    <source>
        <dbReference type="SAM" id="MobiDB-lite"/>
    </source>
</evidence>
<name>A0A2G5VU37_9PELO</name>
<feature type="region of interest" description="Disordered" evidence="1">
    <location>
        <begin position="1"/>
        <end position="24"/>
    </location>
</feature>
<dbReference type="Proteomes" id="UP000230233">
    <property type="component" value="Chromosome I"/>
</dbReference>
<dbReference type="AlphaFoldDB" id="A0A2G5VU37"/>
<dbReference type="EMBL" id="PDUG01000001">
    <property type="protein sequence ID" value="PIC55288.1"/>
    <property type="molecule type" value="Genomic_DNA"/>
</dbReference>
<evidence type="ECO:0000313" key="2">
    <source>
        <dbReference type="EMBL" id="PIC55288.1"/>
    </source>
</evidence>
<proteinExistence type="predicted"/>
<evidence type="ECO:0000313" key="3">
    <source>
        <dbReference type="Proteomes" id="UP000230233"/>
    </source>
</evidence>
<keyword evidence="3" id="KW-1185">Reference proteome</keyword>
<sequence length="69" mass="8277">MYRPHQKTTNARYIDHEDEKTSNTDPITSHIYVVRESDNRVASVLIQGRKFRFGVWDKTEEEFLKMTPY</sequence>
<comment type="caution">
    <text evidence="2">The sequence shown here is derived from an EMBL/GenBank/DDBJ whole genome shotgun (WGS) entry which is preliminary data.</text>
</comment>
<gene>
    <name evidence="2" type="primary">Cnig_chr_I.g627</name>
    <name evidence="2" type="ORF">B9Z55_000627</name>
</gene>
<accession>A0A2G5VU37</accession>